<sequence length="203" mass="21616">MDHNYPSEYSADVQGETSQESTLAGVRAVISQLEADHKSKGIKLSGRIIHVTHYLPIVTALKPKSNGEPAAPISPPKTPEADIVSLEAEKAHKSAAGRIAFSDEPFLSLLSTVTEQPPAQESAPAPPISPAGSTHSLPEATSSSKWHLTPRRGHTAMVSGIRSLCATHEQIILAWTGDIESGQSEGSQKQLVKSETLSQEDKN</sequence>
<reference evidence="1" key="1">
    <citation type="submission" date="2021-06" db="EMBL/GenBank/DDBJ databases">
        <authorList>
            <person name="Kallberg Y."/>
            <person name="Tangrot J."/>
            <person name="Rosling A."/>
        </authorList>
    </citation>
    <scope>NUCLEOTIDE SEQUENCE</scope>
    <source>
        <strain evidence="1">CL356</strain>
    </source>
</reference>
<organism evidence="1 2">
    <name type="scientific">Acaulospora colombiana</name>
    <dbReference type="NCBI Taxonomy" id="27376"/>
    <lineage>
        <taxon>Eukaryota</taxon>
        <taxon>Fungi</taxon>
        <taxon>Fungi incertae sedis</taxon>
        <taxon>Mucoromycota</taxon>
        <taxon>Glomeromycotina</taxon>
        <taxon>Glomeromycetes</taxon>
        <taxon>Diversisporales</taxon>
        <taxon>Acaulosporaceae</taxon>
        <taxon>Acaulospora</taxon>
    </lineage>
</organism>
<dbReference type="EMBL" id="CAJVPT010016320">
    <property type="protein sequence ID" value="CAG8618184.1"/>
    <property type="molecule type" value="Genomic_DNA"/>
</dbReference>
<name>A0ACA9MWB1_9GLOM</name>
<comment type="caution">
    <text evidence="1">The sequence shown here is derived from an EMBL/GenBank/DDBJ whole genome shotgun (WGS) entry which is preliminary data.</text>
</comment>
<feature type="non-terminal residue" evidence="1">
    <location>
        <position position="203"/>
    </location>
</feature>
<protein>
    <submittedName>
        <fullName evidence="1">16433_t:CDS:1</fullName>
    </submittedName>
</protein>
<dbReference type="Proteomes" id="UP000789525">
    <property type="component" value="Unassembled WGS sequence"/>
</dbReference>
<evidence type="ECO:0000313" key="1">
    <source>
        <dbReference type="EMBL" id="CAG8618184.1"/>
    </source>
</evidence>
<keyword evidence="2" id="KW-1185">Reference proteome</keyword>
<accession>A0ACA9MWB1</accession>
<evidence type="ECO:0000313" key="2">
    <source>
        <dbReference type="Proteomes" id="UP000789525"/>
    </source>
</evidence>
<proteinExistence type="predicted"/>
<gene>
    <name evidence="1" type="ORF">ACOLOM_LOCUS7237</name>
</gene>